<dbReference type="STRING" id="522306.CAP2UW1_0332"/>
<dbReference type="EMBL" id="CP001715">
    <property type="protein sequence ID" value="ACV33689.1"/>
    <property type="molecule type" value="Genomic_DNA"/>
</dbReference>
<sequence length="207" mass="22734">MGVCPRVVLGGSEILEITAMQWTIRAILLGSTLVAGQVSAQPQPEGFLCCNMRSDGSWISDINYAQRGKTIIPVGTPVKVTGYGRHRVYLLVAGGKQALGNDYSRDLEMDAFVTRYVVKKDPRLQIATFPAKIREAITSAKLTTGMTREQVTMSVGMPVSSENPKLDANIWRFWREGDAEFQVVFDESGRVSEIATDPPTRSLVVLP</sequence>
<dbReference type="AlphaFoldDB" id="C7RK98"/>
<reference evidence="1" key="1">
    <citation type="submission" date="2009-08" db="EMBL/GenBank/DDBJ databases">
        <authorList>
            <consortium name="US DOE Joint Genome Institute"/>
            <person name="Lucas S."/>
            <person name="Copeland A."/>
            <person name="Lapidus A."/>
            <person name="Glavina del Rio T."/>
            <person name="Dalin E."/>
            <person name="Tice H."/>
            <person name="Bruce D."/>
            <person name="Barry K."/>
            <person name="Pitluck S."/>
            <person name="Lowry S."/>
            <person name="Larimer F."/>
            <person name="Land M."/>
            <person name="Hauser L."/>
            <person name="Kyrpides N."/>
            <person name="Ivanova N."/>
            <person name="McMahon K.D."/>
            <person name="Hugenholtz P."/>
        </authorList>
    </citation>
    <scope>NUCLEOTIDE SEQUENCE</scope>
    <source>
        <strain evidence="1">UW-1</strain>
    </source>
</reference>
<evidence type="ECO:0000313" key="1">
    <source>
        <dbReference type="EMBL" id="ACV33689.1"/>
    </source>
</evidence>
<dbReference type="HOGENOM" id="CLU_104230_0_0_4"/>
<dbReference type="OrthoDB" id="9179113at2"/>
<protein>
    <recommendedName>
        <fullName evidence="2">Lipoprotein SmpA/OmlA domain-containing protein</fullName>
    </recommendedName>
</protein>
<gene>
    <name evidence="1" type="ordered locus">CAP2UW1_0332</name>
</gene>
<accession>C7RK98</accession>
<organism evidence="1">
    <name type="scientific">Accumulibacter regalis</name>
    <dbReference type="NCBI Taxonomy" id="522306"/>
    <lineage>
        <taxon>Bacteria</taxon>
        <taxon>Pseudomonadati</taxon>
        <taxon>Pseudomonadota</taxon>
        <taxon>Betaproteobacteria</taxon>
        <taxon>Candidatus Accumulibacter</taxon>
    </lineage>
</organism>
<dbReference type="eggNOG" id="COG2913">
    <property type="taxonomic scope" value="Bacteria"/>
</dbReference>
<name>C7RK98_ACCRE</name>
<dbReference type="KEGG" id="app:CAP2UW1_0332"/>
<evidence type="ECO:0008006" key="2">
    <source>
        <dbReference type="Google" id="ProtNLM"/>
    </source>
</evidence>
<proteinExistence type="predicted"/>
<reference evidence="1" key="2">
    <citation type="submission" date="2009-09" db="EMBL/GenBank/DDBJ databases">
        <title>Complete sequence of chromosome of Candidatus Accumulibacter phosphatis clade IIA str. UW-1.</title>
        <authorList>
            <consortium name="US DOE Joint Genome Institute"/>
            <person name="Martin H.G."/>
            <person name="Ivanova N."/>
            <person name="Kunin V."/>
            <person name="Warnecke F."/>
            <person name="Barry K."/>
            <person name="He S."/>
            <person name="Salamov A."/>
            <person name="Szeto E."/>
            <person name="Dalin E."/>
            <person name="Pangilinan J.L."/>
            <person name="Lapidus A."/>
            <person name="Lowry S."/>
            <person name="Kyrpides N.C."/>
            <person name="McMahon K.D."/>
            <person name="Hugenholtz P."/>
        </authorList>
    </citation>
    <scope>NUCLEOTIDE SEQUENCE [LARGE SCALE GENOMIC DNA]</scope>
    <source>
        <strain evidence="1">UW-1</strain>
    </source>
</reference>